<protein>
    <submittedName>
        <fullName evidence="3">Helix-turn-helix domain protein</fullName>
    </submittedName>
</protein>
<dbReference type="InterPro" id="IPR050807">
    <property type="entry name" value="TransReg_Diox_bact_type"/>
</dbReference>
<sequence>MYEDFVPERLAKLRTQKGVSARDMSLSLGQANNYINNIENKKSLPSMQSFLYICEYLGVTPQEFFDEGNPDPQALKEFITEAKKLDSRSLSYLLGIMKELNSRK</sequence>
<evidence type="ECO:0000313" key="4">
    <source>
        <dbReference type="Proteomes" id="UP000236311"/>
    </source>
</evidence>
<gene>
    <name evidence="3" type="ORF">AMURIS_04760</name>
</gene>
<dbReference type="PROSITE" id="PS50943">
    <property type="entry name" value="HTH_CROC1"/>
    <property type="match status" value="1"/>
</dbReference>
<dbReference type="RefSeq" id="WP_103241974.1">
    <property type="nucleotide sequence ID" value="NZ_JANJZD010000038.1"/>
</dbReference>
<dbReference type="Gene3D" id="1.10.260.40">
    <property type="entry name" value="lambda repressor-like DNA-binding domains"/>
    <property type="match status" value="1"/>
</dbReference>
<dbReference type="InterPro" id="IPR010982">
    <property type="entry name" value="Lambda_DNA-bd_dom_sf"/>
</dbReference>
<dbReference type="Proteomes" id="UP000236311">
    <property type="component" value="Unassembled WGS sequence"/>
</dbReference>
<dbReference type="OrthoDB" id="2187867at2"/>
<organism evidence="3 4">
    <name type="scientific">Acetatifactor muris</name>
    <dbReference type="NCBI Taxonomy" id="879566"/>
    <lineage>
        <taxon>Bacteria</taxon>
        <taxon>Bacillati</taxon>
        <taxon>Bacillota</taxon>
        <taxon>Clostridia</taxon>
        <taxon>Lachnospirales</taxon>
        <taxon>Lachnospiraceae</taxon>
        <taxon>Acetatifactor</taxon>
    </lineage>
</organism>
<dbReference type="SUPFAM" id="SSF47413">
    <property type="entry name" value="lambda repressor-like DNA-binding domains"/>
    <property type="match status" value="1"/>
</dbReference>
<name>A0A2K4ZNE7_9FIRM</name>
<dbReference type="SMART" id="SM00530">
    <property type="entry name" value="HTH_XRE"/>
    <property type="match status" value="1"/>
</dbReference>
<dbReference type="EMBL" id="OFSM01000036">
    <property type="protein sequence ID" value="SOY32007.1"/>
    <property type="molecule type" value="Genomic_DNA"/>
</dbReference>
<feature type="domain" description="HTH cro/C1-type" evidence="2">
    <location>
        <begin position="10"/>
        <end position="64"/>
    </location>
</feature>
<dbReference type="Pfam" id="PF12844">
    <property type="entry name" value="HTH_19"/>
    <property type="match status" value="1"/>
</dbReference>
<dbReference type="GO" id="GO:0003700">
    <property type="term" value="F:DNA-binding transcription factor activity"/>
    <property type="evidence" value="ECO:0007669"/>
    <property type="project" value="TreeGrafter"/>
</dbReference>
<dbReference type="CDD" id="cd00093">
    <property type="entry name" value="HTH_XRE"/>
    <property type="match status" value="1"/>
</dbReference>
<proteinExistence type="predicted"/>
<dbReference type="PANTHER" id="PTHR46797">
    <property type="entry name" value="HTH-TYPE TRANSCRIPTIONAL REGULATOR"/>
    <property type="match status" value="1"/>
</dbReference>
<keyword evidence="4" id="KW-1185">Reference proteome</keyword>
<evidence type="ECO:0000256" key="1">
    <source>
        <dbReference type="ARBA" id="ARBA00023125"/>
    </source>
</evidence>
<accession>A0A2K4ZNE7</accession>
<dbReference type="PANTHER" id="PTHR46797:SF1">
    <property type="entry name" value="METHYLPHOSPHONATE SYNTHASE"/>
    <property type="match status" value="1"/>
</dbReference>
<dbReference type="AlphaFoldDB" id="A0A2K4ZNE7"/>
<dbReference type="InterPro" id="IPR001387">
    <property type="entry name" value="Cro/C1-type_HTH"/>
</dbReference>
<dbReference type="GO" id="GO:0005829">
    <property type="term" value="C:cytosol"/>
    <property type="evidence" value="ECO:0007669"/>
    <property type="project" value="TreeGrafter"/>
</dbReference>
<reference evidence="3 4" key="1">
    <citation type="submission" date="2018-01" db="EMBL/GenBank/DDBJ databases">
        <authorList>
            <person name="Gaut B.S."/>
            <person name="Morton B.R."/>
            <person name="Clegg M.T."/>
            <person name="Duvall M.R."/>
        </authorList>
    </citation>
    <scope>NUCLEOTIDE SEQUENCE [LARGE SCALE GENOMIC DNA]</scope>
    <source>
        <strain evidence="3">GP69</strain>
    </source>
</reference>
<evidence type="ECO:0000259" key="2">
    <source>
        <dbReference type="PROSITE" id="PS50943"/>
    </source>
</evidence>
<evidence type="ECO:0000313" key="3">
    <source>
        <dbReference type="EMBL" id="SOY32007.1"/>
    </source>
</evidence>
<dbReference type="GO" id="GO:0003677">
    <property type="term" value="F:DNA binding"/>
    <property type="evidence" value="ECO:0007669"/>
    <property type="project" value="UniProtKB-KW"/>
</dbReference>
<keyword evidence="1" id="KW-0238">DNA-binding</keyword>